<organism evidence="2 3">
    <name type="scientific">Elsinoe ampelina</name>
    <dbReference type="NCBI Taxonomy" id="302913"/>
    <lineage>
        <taxon>Eukaryota</taxon>
        <taxon>Fungi</taxon>
        <taxon>Dikarya</taxon>
        <taxon>Ascomycota</taxon>
        <taxon>Pezizomycotina</taxon>
        <taxon>Dothideomycetes</taxon>
        <taxon>Dothideomycetidae</taxon>
        <taxon>Myriangiales</taxon>
        <taxon>Elsinoaceae</taxon>
        <taxon>Elsinoe</taxon>
    </lineage>
</organism>
<sequence length="139" mass="15321">MYSLGFSLQAALVSWLAYMYSFGRRELFVPYPDGSAYADIPERKRKWAPVVASMVGSVATTAMGGVVVGSAQKLPIGYNAGWQQRVVWSACTLWLISLIAAMSNGHRRSKRPTPLVRAILTLLDGMSFLRGAENQIRTH</sequence>
<proteinExistence type="predicted"/>
<evidence type="ECO:0000313" key="3">
    <source>
        <dbReference type="Proteomes" id="UP000799538"/>
    </source>
</evidence>
<dbReference type="Proteomes" id="UP000799538">
    <property type="component" value="Unassembled WGS sequence"/>
</dbReference>
<dbReference type="AlphaFoldDB" id="A0A6A6GQH4"/>
<keyword evidence="1" id="KW-1133">Transmembrane helix</keyword>
<protein>
    <submittedName>
        <fullName evidence="2">Uncharacterized protein</fullName>
    </submittedName>
</protein>
<dbReference type="EMBL" id="ML992501">
    <property type="protein sequence ID" value="KAF2227750.1"/>
    <property type="molecule type" value="Genomic_DNA"/>
</dbReference>
<evidence type="ECO:0000313" key="2">
    <source>
        <dbReference type="EMBL" id="KAF2227750.1"/>
    </source>
</evidence>
<name>A0A6A6GQH4_9PEZI</name>
<gene>
    <name evidence="2" type="ORF">BDZ85DRAFT_7164</name>
</gene>
<evidence type="ECO:0000256" key="1">
    <source>
        <dbReference type="SAM" id="Phobius"/>
    </source>
</evidence>
<reference evidence="3" key="1">
    <citation type="journal article" date="2020" name="Stud. Mycol.">
        <title>101 Dothideomycetes genomes: A test case for predicting lifestyles and emergence of pathogens.</title>
        <authorList>
            <person name="Haridas S."/>
            <person name="Albert R."/>
            <person name="Binder M."/>
            <person name="Bloem J."/>
            <person name="LaButti K."/>
            <person name="Salamov A."/>
            <person name="Andreopoulos B."/>
            <person name="Baker S."/>
            <person name="Barry K."/>
            <person name="Bills G."/>
            <person name="Bluhm B."/>
            <person name="Cannon C."/>
            <person name="Castanera R."/>
            <person name="Culley D."/>
            <person name="Daum C."/>
            <person name="Ezra D."/>
            <person name="Gonzalez J."/>
            <person name="Henrissat B."/>
            <person name="Kuo A."/>
            <person name="Liang C."/>
            <person name="Lipzen A."/>
            <person name="Lutzoni F."/>
            <person name="Magnuson J."/>
            <person name="Mondo S."/>
            <person name="Nolan M."/>
            <person name="Ohm R."/>
            <person name="Pangilinan J."/>
            <person name="Park H.-J."/>
            <person name="Ramirez L."/>
            <person name="Alfaro M."/>
            <person name="Sun H."/>
            <person name="Tritt A."/>
            <person name="Yoshinaga Y."/>
            <person name="Zwiers L.-H."/>
            <person name="Turgeon B."/>
            <person name="Goodwin S."/>
            <person name="Spatafora J."/>
            <person name="Crous P."/>
            <person name="Grigoriev I."/>
        </authorList>
    </citation>
    <scope>NUCLEOTIDE SEQUENCE [LARGE SCALE GENOMIC DNA]</scope>
    <source>
        <strain evidence="3">CECT 20119</strain>
    </source>
</reference>
<accession>A0A6A6GQH4</accession>
<keyword evidence="1" id="KW-0472">Membrane</keyword>
<feature type="transmembrane region" description="Helical" evidence="1">
    <location>
        <begin position="86"/>
        <end position="103"/>
    </location>
</feature>
<keyword evidence="1" id="KW-0812">Transmembrane</keyword>
<keyword evidence="3" id="KW-1185">Reference proteome</keyword>
<feature type="transmembrane region" description="Helical" evidence="1">
    <location>
        <begin position="6"/>
        <end position="23"/>
    </location>
</feature>
<feature type="transmembrane region" description="Helical" evidence="1">
    <location>
        <begin position="47"/>
        <end position="66"/>
    </location>
</feature>